<dbReference type="AlphaFoldDB" id="A0A9P5N925"/>
<keyword evidence="3" id="KW-1185">Reference proteome</keyword>
<feature type="compositionally biased region" description="Polar residues" evidence="1">
    <location>
        <begin position="149"/>
        <end position="200"/>
    </location>
</feature>
<sequence>MPSSAMSATTREPNINVFIWSSSPPTDFNHVNQVAESQSDSDSEEGEGEEHRLHLNRSATFYNHPGVRLTNHRNDNPTIAMGRGNTVVSNGTQQHLNDGPTQAYNAAPSNRERKEGLHQPSHQPAPPRSFSFTRRFQLPNFIQRGIPTQPHSTSGGRSQNFRARSVSSSDTYTAYFTDWNNSDGRSSNSTQGSYMDGSTETLKEDADHLATRL</sequence>
<feature type="compositionally biased region" description="Acidic residues" evidence="1">
    <location>
        <begin position="39"/>
        <end position="48"/>
    </location>
</feature>
<evidence type="ECO:0000313" key="3">
    <source>
        <dbReference type="Proteomes" id="UP000724874"/>
    </source>
</evidence>
<organism evidence="2 3">
    <name type="scientific">Gymnopilus junonius</name>
    <name type="common">Spectacular rustgill mushroom</name>
    <name type="synonym">Gymnopilus spectabilis subsp. junonius</name>
    <dbReference type="NCBI Taxonomy" id="109634"/>
    <lineage>
        <taxon>Eukaryota</taxon>
        <taxon>Fungi</taxon>
        <taxon>Dikarya</taxon>
        <taxon>Basidiomycota</taxon>
        <taxon>Agaricomycotina</taxon>
        <taxon>Agaricomycetes</taxon>
        <taxon>Agaricomycetidae</taxon>
        <taxon>Agaricales</taxon>
        <taxon>Agaricineae</taxon>
        <taxon>Hymenogastraceae</taxon>
        <taxon>Gymnopilus</taxon>
    </lineage>
</organism>
<feature type="region of interest" description="Disordered" evidence="1">
    <location>
        <begin position="83"/>
        <end position="130"/>
    </location>
</feature>
<comment type="caution">
    <text evidence="2">The sequence shown here is derived from an EMBL/GenBank/DDBJ whole genome shotgun (WGS) entry which is preliminary data.</text>
</comment>
<gene>
    <name evidence="2" type="ORF">CPB84DRAFT_1800179</name>
</gene>
<feature type="region of interest" description="Disordered" evidence="1">
    <location>
        <begin position="1"/>
        <end position="58"/>
    </location>
</feature>
<name>A0A9P5N925_GYMJU</name>
<feature type="region of interest" description="Disordered" evidence="1">
    <location>
        <begin position="144"/>
        <end position="213"/>
    </location>
</feature>
<feature type="compositionally biased region" description="Polar residues" evidence="1">
    <location>
        <begin position="86"/>
        <end position="108"/>
    </location>
</feature>
<proteinExistence type="predicted"/>
<reference evidence="2" key="1">
    <citation type="submission" date="2020-11" db="EMBL/GenBank/DDBJ databases">
        <authorList>
            <consortium name="DOE Joint Genome Institute"/>
            <person name="Ahrendt S."/>
            <person name="Riley R."/>
            <person name="Andreopoulos W."/>
            <person name="LaButti K."/>
            <person name="Pangilinan J."/>
            <person name="Ruiz-duenas F.J."/>
            <person name="Barrasa J.M."/>
            <person name="Sanchez-Garcia M."/>
            <person name="Camarero S."/>
            <person name="Miyauchi S."/>
            <person name="Serrano A."/>
            <person name="Linde D."/>
            <person name="Babiker R."/>
            <person name="Drula E."/>
            <person name="Ayuso-Fernandez I."/>
            <person name="Pacheco R."/>
            <person name="Padilla G."/>
            <person name="Ferreira P."/>
            <person name="Barriuso J."/>
            <person name="Kellner H."/>
            <person name="Castanera R."/>
            <person name="Alfaro M."/>
            <person name="Ramirez L."/>
            <person name="Pisabarro A.G."/>
            <person name="Kuo A."/>
            <person name="Tritt A."/>
            <person name="Lipzen A."/>
            <person name="He G."/>
            <person name="Yan M."/>
            <person name="Ng V."/>
            <person name="Cullen D."/>
            <person name="Martin F."/>
            <person name="Rosso M.-N."/>
            <person name="Henrissat B."/>
            <person name="Hibbett D."/>
            <person name="Martinez A.T."/>
            <person name="Grigoriev I.V."/>
        </authorList>
    </citation>
    <scope>NUCLEOTIDE SEQUENCE</scope>
    <source>
        <strain evidence="2">AH 44721</strain>
    </source>
</reference>
<evidence type="ECO:0000313" key="2">
    <source>
        <dbReference type="EMBL" id="KAF8872033.1"/>
    </source>
</evidence>
<protein>
    <submittedName>
        <fullName evidence="2">Uncharacterized protein</fullName>
    </submittedName>
</protein>
<accession>A0A9P5N925</accession>
<dbReference type="EMBL" id="JADNYJ010000283">
    <property type="protein sequence ID" value="KAF8872033.1"/>
    <property type="molecule type" value="Genomic_DNA"/>
</dbReference>
<feature type="compositionally biased region" description="Polar residues" evidence="1">
    <location>
        <begin position="1"/>
        <end position="35"/>
    </location>
</feature>
<evidence type="ECO:0000256" key="1">
    <source>
        <dbReference type="SAM" id="MobiDB-lite"/>
    </source>
</evidence>
<feature type="compositionally biased region" description="Basic and acidic residues" evidence="1">
    <location>
        <begin position="201"/>
        <end position="213"/>
    </location>
</feature>
<dbReference type="Proteomes" id="UP000724874">
    <property type="component" value="Unassembled WGS sequence"/>
</dbReference>